<protein>
    <submittedName>
        <fullName evidence="2">Uncharacterized protein</fullName>
    </submittedName>
</protein>
<keyword evidence="1" id="KW-0812">Transmembrane</keyword>
<evidence type="ECO:0000256" key="1">
    <source>
        <dbReference type="SAM" id="Phobius"/>
    </source>
</evidence>
<organism evidence="2 3">
    <name type="scientific">Marinigracilibium pacificum</name>
    <dbReference type="NCBI Taxonomy" id="2729599"/>
    <lineage>
        <taxon>Bacteria</taxon>
        <taxon>Pseudomonadati</taxon>
        <taxon>Bacteroidota</taxon>
        <taxon>Cytophagia</taxon>
        <taxon>Cytophagales</taxon>
        <taxon>Flammeovirgaceae</taxon>
        <taxon>Marinigracilibium</taxon>
    </lineage>
</organism>
<comment type="caution">
    <text evidence="2">The sequence shown here is derived from an EMBL/GenBank/DDBJ whole genome shotgun (WGS) entry which is preliminary data.</text>
</comment>
<sequence>MENELLIDSSLQNLKLDKLKRRKLLPWWIKMFCWLFMIFGGLSIISLFLGFTGIKPDLSFYGFETNEPFSLFGLIVISLGLFNGITAYLLWTGNDIAIKVAKINAITGLLACLASMFLIPFLQPGFHMKIRIEIMFLIPYLMKLNKIQSAWEGENRQYIRHQNY</sequence>
<dbReference type="AlphaFoldDB" id="A0A848IYT7"/>
<accession>A0A848IYT7</accession>
<gene>
    <name evidence="2" type="ORF">HH304_03500</name>
</gene>
<feature type="transmembrane region" description="Helical" evidence="1">
    <location>
        <begin position="27"/>
        <end position="49"/>
    </location>
</feature>
<keyword evidence="1" id="KW-1133">Transmembrane helix</keyword>
<feature type="transmembrane region" description="Helical" evidence="1">
    <location>
        <begin position="103"/>
        <end position="122"/>
    </location>
</feature>
<feature type="transmembrane region" description="Helical" evidence="1">
    <location>
        <begin position="69"/>
        <end position="91"/>
    </location>
</feature>
<keyword evidence="3" id="KW-1185">Reference proteome</keyword>
<dbReference type="EMBL" id="JABBNU010000002">
    <property type="protein sequence ID" value="NMM47450.1"/>
    <property type="molecule type" value="Genomic_DNA"/>
</dbReference>
<keyword evidence="1" id="KW-0472">Membrane</keyword>
<reference evidence="2 3" key="1">
    <citation type="submission" date="2020-04" db="EMBL/GenBank/DDBJ databases">
        <title>Flammeovirgaceae bacterium KN852 isolated from deep sea.</title>
        <authorList>
            <person name="Zhang D.-C."/>
        </authorList>
    </citation>
    <scope>NUCLEOTIDE SEQUENCE [LARGE SCALE GENOMIC DNA]</scope>
    <source>
        <strain evidence="2 3">KN852</strain>
    </source>
</reference>
<proteinExistence type="predicted"/>
<name>A0A848IYT7_9BACT</name>
<dbReference type="RefSeq" id="WP_169678073.1">
    <property type="nucleotide sequence ID" value="NZ_JABBNU010000002.1"/>
</dbReference>
<evidence type="ECO:0000313" key="3">
    <source>
        <dbReference type="Proteomes" id="UP000559010"/>
    </source>
</evidence>
<dbReference type="Proteomes" id="UP000559010">
    <property type="component" value="Unassembled WGS sequence"/>
</dbReference>
<evidence type="ECO:0000313" key="2">
    <source>
        <dbReference type="EMBL" id="NMM47450.1"/>
    </source>
</evidence>